<dbReference type="InterPro" id="IPR000073">
    <property type="entry name" value="AB_hydrolase_1"/>
</dbReference>
<dbReference type="AlphaFoldDB" id="A0A7Y6TX12"/>
<keyword evidence="2" id="KW-0812">Transmembrane</keyword>
<keyword evidence="5" id="KW-1185">Reference proteome</keyword>
<dbReference type="RefSeq" id="WP_176069490.1">
    <property type="nucleotide sequence ID" value="NZ_JABWMJ010000005.1"/>
</dbReference>
<dbReference type="EMBL" id="JABWMJ010000005">
    <property type="protein sequence ID" value="NUZ06648.1"/>
    <property type="molecule type" value="Genomic_DNA"/>
</dbReference>
<evidence type="ECO:0000256" key="2">
    <source>
        <dbReference type="SAM" id="Phobius"/>
    </source>
</evidence>
<dbReference type="Pfam" id="PF00561">
    <property type="entry name" value="Abhydrolase_1"/>
    <property type="match status" value="1"/>
</dbReference>
<dbReference type="Proteomes" id="UP000529637">
    <property type="component" value="Unassembled WGS sequence"/>
</dbReference>
<keyword evidence="2" id="KW-0472">Membrane</keyword>
<name>A0A7Y6TX12_9BURK</name>
<dbReference type="SUPFAM" id="SSF53474">
    <property type="entry name" value="alpha/beta-Hydrolases"/>
    <property type="match status" value="1"/>
</dbReference>
<keyword evidence="2" id="KW-1133">Transmembrane helix</keyword>
<dbReference type="PANTHER" id="PTHR12277">
    <property type="entry name" value="ALPHA/BETA HYDROLASE DOMAIN-CONTAINING PROTEIN"/>
    <property type="match status" value="1"/>
</dbReference>
<evidence type="ECO:0000259" key="3">
    <source>
        <dbReference type="Pfam" id="PF00561"/>
    </source>
</evidence>
<evidence type="ECO:0000256" key="1">
    <source>
        <dbReference type="SAM" id="MobiDB-lite"/>
    </source>
</evidence>
<dbReference type="PANTHER" id="PTHR12277:SF81">
    <property type="entry name" value="PROTEIN ABHD13"/>
    <property type="match status" value="1"/>
</dbReference>
<feature type="domain" description="AB hydrolase-1" evidence="3">
    <location>
        <begin position="94"/>
        <end position="198"/>
    </location>
</feature>
<evidence type="ECO:0000313" key="5">
    <source>
        <dbReference type="Proteomes" id="UP000529637"/>
    </source>
</evidence>
<dbReference type="InterPro" id="IPR029058">
    <property type="entry name" value="AB_hydrolase_fold"/>
</dbReference>
<organism evidence="4 5">
    <name type="scientific">Piscinibacter koreensis</name>
    <dbReference type="NCBI Taxonomy" id="2742824"/>
    <lineage>
        <taxon>Bacteria</taxon>
        <taxon>Pseudomonadati</taxon>
        <taxon>Pseudomonadota</taxon>
        <taxon>Betaproteobacteria</taxon>
        <taxon>Burkholderiales</taxon>
        <taxon>Sphaerotilaceae</taxon>
        <taxon>Piscinibacter</taxon>
    </lineage>
</organism>
<dbReference type="GO" id="GO:0016787">
    <property type="term" value="F:hydrolase activity"/>
    <property type="evidence" value="ECO:0007669"/>
    <property type="project" value="UniProtKB-KW"/>
</dbReference>
<feature type="region of interest" description="Disordered" evidence="1">
    <location>
        <begin position="255"/>
        <end position="280"/>
    </location>
</feature>
<sequence>MSPAGARVGVASRVVSLLVVGLLGLLALYVALCALLFLVQRSLIYYPQPGRAGGAQTIALAAPDAALNVGVRPHPGHRAVLYFGGNAEDVGGSLPTLAAAFPDRALFLMHYRGYGGSSGAPSERALVDDAVRLFDHAFAEHPDVTVVGRSLGSGVAAQLAARRPVARVVLVTPYDSVEALAAAQFPFVPVRWLLRDRFDSASVAPRIAVPTTLVIAEHDEVIPRANSERLRERFAPGVASWRVLPRTGHNSISESPEYLDALRGDQPARTRGLGPLSAHR</sequence>
<gene>
    <name evidence="4" type="ORF">HQN59_12830</name>
</gene>
<proteinExistence type="predicted"/>
<keyword evidence="4" id="KW-0378">Hydrolase</keyword>
<reference evidence="4 5" key="1">
    <citation type="submission" date="2020-06" db="EMBL/GenBank/DDBJ databases">
        <title>Schlegella sp. ID0723 isolated from air conditioner.</title>
        <authorList>
            <person name="Kim D.Y."/>
            <person name="Kim D.-U."/>
        </authorList>
    </citation>
    <scope>NUCLEOTIDE SEQUENCE [LARGE SCALE GENOMIC DNA]</scope>
    <source>
        <strain evidence="4 5">ID0723</strain>
    </source>
</reference>
<dbReference type="Gene3D" id="3.40.50.1820">
    <property type="entry name" value="alpha/beta hydrolase"/>
    <property type="match status" value="1"/>
</dbReference>
<comment type="caution">
    <text evidence="4">The sequence shown here is derived from an EMBL/GenBank/DDBJ whole genome shotgun (WGS) entry which is preliminary data.</text>
</comment>
<accession>A0A7Y6TX12</accession>
<feature type="transmembrane region" description="Helical" evidence="2">
    <location>
        <begin position="15"/>
        <end position="39"/>
    </location>
</feature>
<evidence type="ECO:0000313" key="4">
    <source>
        <dbReference type="EMBL" id="NUZ06648.1"/>
    </source>
</evidence>
<protein>
    <submittedName>
        <fullName evidence="4">Alpha/beta hydrolase</fullName>
    </submittedName>
</protein>